<keyword evidence="3 5" id="KW-0371">Homeobox</keyword>
<evidence type="ECO:0000256" key="7">
    <source>
        <dbReference type="SAM" id="MobiDB-lite"/>
    </source>
</evidence>
<evidence type="ECO:0000256" key="3">
    <source>
        <dbReference type="ARBA" id="ARBA00023155"/>
    </source>
</evidence>
<dbReference type="SUPFAM" id="SSF46689">
    <property type="entry name" value="Homeodomain-like"/>
    <property type="match status" value="1"/>
</dbReference>
<dbReference type="FunCoup" id="A0A067QHF2">
    <property type="interactions" value="100"/>
</dbReference>
<dbReference type="InterPro" id="IPR009057">
    <property type="entry name" value="Homeodomain-like_sf"/>
</dbReference>
<dbReference type="eggNOG" id="KOG0842">
    <property type="taxonomic scope" value="Eukaryota"/>
</dbReference>
<feature type="DNA-binding region" description="Homeobox" evidence="5">
    <location>
        <begin position="219"/>
        <end position="278"/>
    </location>
</feature>
<keyword evidence="10" id="KW-1185">Reference proteome</keyword>
<evidence type="ECO:0000313" key="9">
    <source>
        <dbReference type="EMBL" id="KDR07787.1"/>
    </source>
</evidence>
<feature type="region of interest" description="Disordered" evidence="7">
    <location>
        <begin position="356"/>
        <end position="376"/>
    </location>
</feature>
<dbReference type="GO" id="GO:0030154">
    <property type="term" value="P:cell differentiation"/>
    <property type="evidence" value="ECO:0007669"/>
    <property type="project" value="TreeGrafter"/>
</dbReference>
<dbReference type="GO" id="GO:0000978">
    <property type="term" value="F:RNA polymerase II cis-regulatory region sequence-specific DNA binding"/>
    <property type="evidence" value="ECO:0007669"/>
    <property type="project" value="TreeGrafter"/>
</dbReference>
<dbReference type="InterPro" id="IPR050394">
    <property type="entry name" value="Homeobox_NK-like"/>
</dbReference>
<feature type="compositionally biased region" description="Polar residues" evidence="7">
    <location>
        <begin position="364"/>
        <end position="376"/>
    </location>
</feature>
<dbReference type="GO" id="GO:0005634">
    <property type="term" value="C:nucleus"/>
    <property type="evidence" value="ECO:0007669"/>
    <property type="project" value="UniProtKB-SubCell"/>
</dbReference>
<dbReference type="Proteomes" id="UP000027135">
    <property type="component" value="Unassembled WGS sequence"/>
</dbReference>
<evidence type="ECO:0000256" key="6">
    <source>
        <dbReference type="RuleBase" id="RU000682"/>
    </source>
</evidence>
<evidence type="ECO:0000256" key="2">
    <source>
        <dbReference type="ARBA" id="ARBA00023125"/>
    </source>
</evidence>
<dbReference type="Gene3D" id="1.10.10.60">
    <property type="entry name" value="Homeodomain-like"/>
    <property type="match status" value="1"/>
</dbReference>
<proteinExistence type="predicted"/>
<dbReference type="InterPro" id="IPR001356">
    <property type="entry name" value="HD"/>
</dbReference>
<keyword evidence="4 5" id="KW-0539">Nucleus</keyword>
<dbReference type="Pfam" id="PF00046">
    <property type="entry name" value="Homeodomain"/>
    <property type="match status" value="1"/>
</dbReference>
<dbReference type="EMBL" id="KK853411">
    <property type="protein sequence ID" value="KDR07787.1"/>
    <property type="molecule type" value="Genomic_DNA"/>
</dbReference>
<evidence type="ECO:0000256" key="5">
    <source>
        <dbReference type="PROSITE-ProRule" id="PRU00108"/>
    </source>
</evidence>
<feature type="domain" description="Homeobox" evidence="8">
    <location>
        <begin position="217"/>
        <end position="277"/>
    </location>
</feature>
<dbReference type="PROSITE" id="PS50071">
    <property type="entry name" value="HOMEOBOX_2"/>
    <property type="match status" value="1"/>
</dbReference>
<dbReference type="PANTHER" id="PTHR24340:SF111">
    <property type="entry name" value="HOMEOBOX DOMAIN-CONTAINING PROTEIN"/>
    <property type="match status" value="1"/>
</dbReference>
<dbReference type="InterPro" id="IPR017970">
    <property type="entry name" value="Homeobox_CS"/>
</dbReference>
<dbReference type="OrthoDB" id="6159439at2759"/>
<evidence type="ECO:0000313" key="10">
    <source>
        <dbReference type="Proteomes" id="UP000027135"/>
    </source>
</evidence>
<name>A0A067QHF2_ZOONE</name>
<evidence type="ECO:0000256" key="1">
    <source>
        <dbReference type="ARBA" id="ARBA00004123"/>
    </source>
</evidence>
<keyword evidence="2 5" id="KW-0238">DNA-binding</keyword>
<dbReference type="PANTHER" id="PTHR24340">
    <property type="entry name" value="HOMEOBOX PROTEIN NKX"/>
    <property type="match status" value="1"/>
</dbReference>
<feature type="compositionally biased region" description="Polar residues" evidence="7">
    <location>
        <begin position="182"/>
        <end position="201"/>
    </location>
</feature>
<comment type="subcellular location">
    <subcellularLocation>
        <location evidence="1 5 6">Nucleus</location>
    </subcellularLocation>
</comment>
<sequence>MISSQFPHFNGNNNFNPSGNSLMGTPFSVKDILNLAEQGGQFIPMTDTQQTSFYFEDCGNGPSNMTSFSFNNIDTNSTGIPDPFTVTSGDFYNYHNNNKLADSYNNGCPEVVVGSYHGHQQMTPSPVASLSQYSTSPPTAINNATTGGGGGIPMTSQHVQQLSHLCPPFPDVVESNIEASLSETHDNGSSGNSAKGTQVNGGKSDIRKGQSTGHRQRVKRKPRVLFSQAQVHELERRFKQQRYLSAPEREHLANALKLTSTQVKIWFQNRRYKNKRQRHLLDGTISASKFQQQPRRIAVPVLVRDGKPTPSGNHLVTKNYSGTSHYLGQTPPAYSNLVPHKFETPSPSFEGYTNMQEQPHYGRHTTNVEQNSLRTW</sequence>
<gene>
    <name evidence="9" type="ORF">L798_02566</name>
</gene>
<feature type="region of interest" description="Disordered" evidence="7">
    <location>
        <begin position="182"/>
        <end position="222"/>
    </location>
</feature>
<dbReference type="AlphaFoldDB" id="A0A067QHF2"/>
<dbReference type="PRINTS" id="PR00024">
    <property type="entry name" value="HOMEOBOX"/>
</dbReference>
<accession>A0A067QHF2</accession>
<organism evidence="9 10">
    <name type="scientific">Zootermopsis nevadensis</name>
    <name type="common">Dampwood termite</name>
    <dbReference type="NCBI Taxonomy" id="136037"/>
    <lineage>
        <taxon>Eukaryota</taxon>
        <taxon>Metazoa</taxon>
        <taxon>Ecdysozoa</taxon>
        <taxon>Arthropoda</taxon>
        <taxon>Hexapoda</taxon>
        <taxon>Insecta</taxon>
        <taxon>Pterygota</taxon>
        <taxon>Neoptera</taxon>
        <taxon>Polyneoptera</taxon>
        <taxon>Dictyoptera</taxon>
        <taxon>Blattodea</taxon>
        <taxon>Blattoidea</taxon>
        <taxon>Termitoidae</taxon>
        <taxon>Termopsidae</taxon>
        <taxon>Zootermopsis</taxon>
    </lineage>
</organism>
<dbReference type="SMART" id="SM00389">
    <property type="entry name" value="HOX"/>
    <property type="match status" value="1"/>
</dbReference>
<dbReference type="CDD" id="cd00086">
    <property type="entry name" value="homeodomain"/>
    <property type="match status" value="1"/>
</dbReference>
<reference evidence="9 10" key="1">
    <citation type="journal article" date="2014" name="Nat. Commun.">
        <title>Molecular traces of alternative social organization in a termite genome.</title>
        <authorList>
            <person name="Terrapon N."/>
            <person name="Li C."/>
            <person name="Robertson H.M."/>
            <person name="Ji L."/>
            <person name="Meng X."/>
            <person name="Booth W."/>
            <person name="Chen Z."/>
            <person name="Childers C.P."/>
            <person name="Glastad K.M."/>
            <person name="Gokhale K."/>
            <person name="Gowin J."/>
            <person name="Gronenberg W."/>
            <person name="Hermansen R.A."/>
            <person name="Hu H."/>
            <person name="Hunt B.G."/>
            <person name="Huylmans A.K."/>
            <person name="Khalil S.M."/>
            <person name="Mitchell R.D."/>
            <person name="Munoz-Torres M.C."/>
            <person name="Mustard J.A."/>
            <person name="Pan H."/>
            <person name="Reese J.T."/>
            <person name="Scharf M.E."/>
            <person name="Sun F."/>
            <person name="Vogel H."/>
            <person name="Xiao J."/>
            <person name="Yang W."/>
            <person name="Yang Z."/>
            <person name="Yang Z."/>
            <person name="Zhou J."/>
            <person name="Zhu J."/>
            <person name="Brent C.S."/>
            <person name="Elsik C.G."/>
            <person name="Goodisman M.A."/>
            <person name="Liberles D.A."/>
            <person name="Roe R.M."/>
            <person name="Vargo E.L."/>
            <person name="Vilcinskas A."/>
            <person name="Wang J."/>
            <person name="Bornberg-Bauer E."/>
            <person name="Korb J."/>
            <person name="Zhang G."/>
            <person name="Liebig J."/>
        </authorList>
    </citation>
    <scope>NUCLEOTIDE SEQUENCE [LARGE SCALE GENOMIC DNA]</scope>
    <source>
        <tissue evidence="9">Whole organism</tissue>
    </source>
</reference>
<dbReference type="GO" id="GO:0000981">
    <property type="term" value="F:DNA-binding transcription factor activity, RNA polymerase II-specific"/>
    <property type="evidence" value="ECO:0007669"/>
    <property type="project" value="InterPro"/>
</dbReference>
<dbReference type="InterPro" id="IPR020479">
    <property type="entry name" value="HD_metazoa"/>
</dbReference>
<dbReference type="PROSITE" id="PS00027">
    <property type="entry name" value="HOMEOBOX_1"/>
    <property type="match status" value="1"/>
</dbReference>
<evidence type="ECO:0000259" key="8">
    <source>
        <dbReference type="PROSITE" id="PS50071"/>
    </source>
</evidence>
<dbReference type="InParanoid" id="A0A067QHF2"/>
<evidence type="ECO:0000256" key="4">
    <source>
        <dbReference type="ARBA" id="ARBA00023242"/>
    </source>
</evidence>
<protein>
    <submittedName>
        <fullName evidence="9">Homeobox protein Nkx-2.6</fullName>
    </submittedName>
</protein>